<keyword evidence="6" id="KW-0234">DNA repair</keyword>
<evidence type="ECO:0000256" key="4">
    <source>
        <dbReference type="ARBA" id="ARBA00022833"/>
    </source>
</evidence>
<organism evidence="8">
    <name type="scientific">marine sediment metagenome</name>
    <dbReference type="NCBI Taxonomy" id="412755"/>
    <lineage>
        <taxon>unclassified sequences</taxon>
        <taxon>metagenomes</taxon>
        <taxon>ecological metagenomes</taxon>
    </lineage>
</organism>
<name>X1BGP8_9ZZZZ</name>
<keyword evidence="4" id="KW-0862">Zinc</keyword>
<dbReference type="InterPro" id="IPR023627">
    <property type="entry name" value="Rcmb_RecR"/>
</dbReference>
<dbReference type="Pfam" id="PF21175">
    <property type="entry name" value="RecR_C"/>
    <property type="match status" value="1"/>
</dbReference>
<dbReference type="PANTHER" id="PTHR30446:SF0">
    <property type="entry name" value="RECOMBINATION PROTEIN RECR"/>
    <property type="match status" value="1"/>
</dbReference>
<reference evidence="8" key="1">
    <citation type="journal article" date="2014" name="Front. Microbiol.">
        <title>High frequency of phylogenetically diverse reductive dehalogenase-homologous genes in deep subseafloor sedimentary metagenomes.</title>
        <authorList>
            <person name="Kawai M."/>
            <person name="Futagami T."/>
            <person name="Toyoda A."/>
            <person name="Takaki Y."/>
            <person name="Nishi S."/>
            <person name="Hori S."/>
            <person name="Arai W."/>
            <person name="Tsubouchi T."/>
            <person name="Morono Y."/>
            <person name="Uchiyama I."/>
            <person name="Ito T."/>
            <person name="Fujiyama A."/>
            <person name="Inagaki F."/>
            <person name="Takami H."/>
        </authorList>
    </citation>
    <scope>NUCLEOTIDE SEQUENCE</scope>
    <source>
        <strain evidence="8">Expedition CK06-06</strain>
    </source>
</reference>
<dbReference type="PROSITE" id="PS50880">
    <property type="entry name" value="TOPRIM"/>
    <property type="match status" value="1"/>
</dbReference>
<dbReference type="EMBL" id="BART01000359">
    <property type="protein sequence ID" value="GAG71216.1"/>
    <property type="molecule type" value="Genomic_DNA"/>
</dbReference>
<feature type="domain" description="Toprim" evidence="7">
    <location>
        <begin position="13"/>
        <end position="108"/>
    </location>
</feature>
<sequence>ICNICKDERRDETVICVVENSWDVIALERSGQFKGLYHVLGGVLSPINNIGPGDIRVKELLNRIKEDKIKEVIVATNPNIQGDITALYIAKLLNPLGVKVTRIARGLPVGGDLEYADEVTLGKAIQGRTEII</sequence>
<keyword evidence="2" id="KW-0227">DNA damage</keyword>
<dbReference type="GO" id="GO:0003677">
    <property type="term" value="F:DNA binding"/>
    <property type="evidence" value="ECO:0007669"/>
    <property type="project" value="InterPro"/>
</dbReference>
<accession>X1BGP8</accession>
<evidence type="ECO:0000313" key="8">
    <source>
        <dbReference type="EMBL" id="GAG71216.1"/>
    </source>
</evidence>
<gene>
    <name evidence="8" type="ORF">S01H4_01822</name>
</gene>
<dbReference type="GO" id="GO:0006281">
    <property type="term" value="P:DNA repair"/>
    <property type="evidence" value="ECO:0007669"/>
    <property type="project" value="UniProtKB-KW"/>
</dbReference>
<dbReference type="InterPro" id="IPR000093">
    <property type="entry name" value="DNA_Rcmb_RecR"/>
</dbReference>
<dbReference type="NCBIfam" id="TIGR00615">
    <property type="entry name" value="recR"/>
    <property type="match status" value="1"/>
</dbReference>
<dbReference type="Pfam" id="PF13662">
    <property type="entry name" value="Toprim_4"/>
    <property type="match status" value="1"/>
</dbReference>
<comment type="caution">
    <text evidence="8">The sequence shown here is derived from an EMBL/GenBank/DDBJ whole genome shotgun (WGS) entry which is preliminary data.</text>
</comment>
<evidence type="ECO:0000256" key="2">
    <source>
        <dbReference type="ARBA" id="ARBA00022763"/>
    </source>
</evidence>
<protein>
    <recommendedName>
        <fullName evidence="7">Toprim domain-containing protein</fullName>
    </recommendedName>
</protein>
<keyword evidence="5" id="KW-0233">DNA recombination</keyword>
<evidence type="ECO:0000256" key="5">
    <source>
        <dbReference type="ARBA" id="ARBA00023172"/>
    </source>
</evidence>
<dbReference type="PANTHER" id="PTHR30446">
    <property type="entry name" value="RECOMBINATION PROTEIN RECR"/>
    <property type="match status" value="1"/>
</dbReference>
<dbReference type="Gene3D" id="6.10.250.240">
    <property type="match status" value="1"/>
</dbReference>
<keyword evidence="3" id="KW-0863">Zinc-finger</keyword>
<dbReference type="SMART" id="SM00493">
    <property type="entry name" value="TOPRIM"/>
    <property type="match status" value="1"/>
</dbReference>
<dbReference type="GO" id="GO:0008270">
    <property type="term" value="F:zinc ion binding"/>
    <property type="evidence" value="ECO:0007669"/>
    <property type="project" value="UniProtKB-KW"/>
</dbReference>
<dbReference type="SUPFAM" id="SSF111304">
    <property type="entry name" value="Recombination protein RecR"/>
    <property type="match status" value="1"/>
</dbReference>
<dbReference type="AlphaFoldDB" id="X1BGP8"/>
<evidence type="ECO:0000256" key="6">
    <source>
        <dbReference type="ARBA" id="ARBA00023204"/>
    </source>
</evidence>
<evidence type="ECO:0000256" key="1">
    <source>
        <dbReference type="ARBA" id="ARBA00022723"/>
    </source>
</evidence>
<dbReference type="Gene3D" id="3.40.1360.10">
    <property type="match status" value="1"/>
</dbReference>
<keyword evidence="1" id="KW-0479">Metal-binding</keyword>
<dbReference type="CDD" id="cd01025">
    <property type="entry name" value="TOPRIM_recR"/>
    <property type="match status" value="1"/>
</dbReference>
<dbReference type="InterPro" id="IPR034137">
    <property type="entry name" value="TOPRIM_RecR"/>
</dbReference>
<proteinExistence type="inferred from homology"/>
<dbReference type="GO" id="GO:0006310">
    <property type="term" value="P:DNA recombination"/>
    <property type="evidence" value="ECO:0007669"/>
    <property type="project" value="UniProtKB-KW"/>
</dbReference>
<evidence type="ECO:0000256" key="3">
    <source>
        <dbReference type="ARBA" id="ARBA00022771"/>
    </source>
</evidence>
<dbReference type="InterPro" id="IPR006171">
    <property type="entry name" value="TOPRIM_dom"/>
</dbReference>
<dbReference type="HAMAP" id="MF_00017">
    <property type="entry name" value="RecR"/>
    <property type="match status" value="1"/>
</dbReference>
<evidence type="ECO:0000259" key="7">
    <source>
        <dbReference type="PROSITE" id="PS50880"/>
    </source>
</evidence>
<feature type="non-terminal residue" evidence="8">
    <location>
        <position position="1"/>
    </location>
</feature>